<dbReference type="EMBL" id="BARV01026450">
    <property type="protein sequence ID" value="GAI41065.1"/>
    <property type="molecule type" value="Genomic_DNA"/>
</dbReference>
<protein>
    <recommendedName>
        <fullName evidence="2">Methyltransferase domain-containing protein</fullName>
    </recommendedName>
</protein>
<feature type="non-terminal residue" evidence="1">
    <location>
        <position position="220"/>
    </location>
</feature>
<comment type="caution">
    <text evidence="1">The sequence shown here is derived from an EMBL/GenBank/DDBJ whole genome shotgun (WGS) entry which is preliminary data.</text>
</comment>
<evidence type="ECO:0008006" key="2">
    <source>
        <dbReference type="Google" id="ProtNLM"/>
    </source>
</evidence>
<name>X1PPU2_9ZZZZ</name>
<evidence type="ECO:0000313" key="1">
    <source>
        <dbReference type="EMBL" id="GAI41065.1"/>
    </source>
</evidence>
<gene>
    <name evidence="1" type="ORF">S06H3_42732</name>
</gene>
<dbReference type="SUPFAM" id="SSF53335">
    <property type="entry name" value="S-adenosyl-L-methionine-dependent methyltransferases"/>
    <property type="match status" value="1"/>
</dbReference>
<dbReference type="Gene3D" id="3.40.50.150">
    <property type="entry name" value="Vaccinia Virus protein VP39"/>
    <property type="match status" value="1"/>
</dbReference>
<dbReference type="AlphaFoldDB" id="X1PPU2"/>
<dbReference type="InterPro" id="IPR029063">
    <property type="entry name" value="SAM-dependent_MTases_sf"/>
</dbReference>
<accession>X1PPU2</accession>
<reference evidence="1" key="1">
    <citation type="journal article" date="2014" name="Front. Microbiol.">
        <title>High frequency of phylogenetically diverse reductive dehalogenase-homologous genes in deep subseafloor sedimentary metagenomes.</title>
        <authorList>
            <person name="Kawai M."/>
            <person name="Futagami T."/>
            <person name="Toyoda A."/>
            <person name="Takaki Y."/>
            <person name="Nishi S."/>
            <person name="Hori S."/>
            <person name="Arai W."/>
            <person name="Tsubouchi T."/>
            <person name="Morono Y."/>
            <person name="Uchiyama I."/>
            <person name="Ito T."/>
            <person name="Fujiyama A."/>
            <person name="Inagaki F."/>
            <person name="Takami H."/>
        </authorList>
    </citation>
    <scope>NUCLEOTIDE SEQUENCE</scope>
    <source>
        <strain evidence="1">Expedition CK06-06</strain>
    </source>
</reference>
<proteinExistence type="predicted"/>
<organism evidence="1">
    <name type="scientific">marine sediment metagenome</name>
    <dbReference type="NCBI Taxonomy" id="412755"/>
    <lineage>
        <taxon>unclassified sequences</taxon>
        <taxon>metagenomes</taxon>
        <taxon>ecological metagenomes</taxon>
    </lineage>
</organism>
<sequence length="220" mass="25134">MPIVHENTLRLEILKRFTNNHVFIETGTSGGDGVNVAIAAGFEKIISIENDPEAYRIAAERFRHDSNIRLIYGDSKLALSKLLNLIGEPVTFWLDAHTTDSCSLLDELEVIAEHDVKTHTILIDDVRYFRGNYWGITLERILSTLKRINPKYIIEYIDGFCKEDILVVTAPVVNDILTKEFNQEIKINAIPHFILISTWKNSCYRQAKMLFKSTLGLDPQ</sequence>